<dbReference type="AlphaFoldDB" id="A0AAQ3RFU8"/>
<dbReference type="Pfam" id="PF03552">
    <property type="entry name" value="Cellulose_synt"/>
    <property type="match status" value="1"/>
</dbReference>
<dbReference type="GO" id="GO:0012505">
    <property type="term" value="C:endomembrane system"/>
    <property type="evidence" value="ECO:0007669"/>
    <property type="project" value="UniProtKB-SubCell"/>
</dbReference>
<keyword evidence="10" id="KW-1185">Reference proteome</keyword>
<evidence type="ECO:0000256" key="8">
    <source>
        <dbReference type="SAM" id="Phobius"/>
    </source>
</evidence>
<gene>
    <name evidence="9" type="ORF">V8G54_036862</name>
</gene>
<keyword evidence="2" id="KW-0328">Glycosyltransferase</keyword>
<evidence type="ECO:0000256" key="5">
    <source>
        <dbReference type="ARBA" id="ARBA00022989"/>
    </source>
</evidence>
<reference evidence="9 10" key="1">
    <citation type="journal article" date="2023" name="Life. Sci Alliance">
        <title>Evolutionary insights into 3D genome organization and epigenetic landscape of Vigna mungo.</title>
        <authorList>
            <person name="Junaid A."/>
            <person name="Singh B."/>
            <person name="Bhatia S."/>
        </authorList>
    </citation>
    <scope>NUCLEOTIDE SEQUENCE [LARGE SCALE GENOMIC DNA]</scope>
    <source>
        <strain evidence="9">Urdbean</strain>
    </source>
</reference>
<feature type="transmembrane region" description="Helical" evidence="8">
    <location>
        <begin position="42"/>
        <end position="62"/>
    </location>
</feature>
<keyword evidence="4 8" id="KW-0812">Transmembrane</keyword>
<dbReference type="GO" id="GO:0016020">
    <property type="term" value="C:membrane"/>
    <property type="evidence" value="ECO:0007669"/>
    <property type="project" value="InterPro"/>
</dbReference>
<keyword evidence="3" id="KW-0808">Transferase</keyword>
<evidence type="ECO:0000256" key="7">
    <source>
        <dbReference type="ARBA" id="ARBA00023316"/>
    </source>
</evidence>
<evidence type="ECO:0000256" key="1">
    <source>
        <dbReference type="ARBA" id="ARBA00004308"/>
    </source>
</evidence>
<dbReference type="InterPro" id="IPR005150">
    <property type="entry name" value="Cellulose_synth"/>
</dbReference>
<comment type="subcellular location">
    <subcellularLocation>
        <location evidence="1">Endomembrane system</location>
    </subcellularLocation>
</comment>
<evidence type="ECO:0000256" key="6">
    <source>
        <dbReference type="ARBA" id="ARBA00023136"/>
    </source>
</evidence>
<feature type="transmembrane region" description="Helical" evidence="8">
    <location>
        <begin position="163"/>
        <end position="182"/>
    </location>
</feature>
<evidence type="ECO:0000256" key="3">
    <source>
        <dbReference type="ARBA" id="ARBA00022679"/>
    </source>
</evidence>
<evidence type="ECO:0000313" key="10">
    <source>
        <dbReference type="Proteomes" id="UP001374535"/>
    </source>
</evidence>
<protein>
    <submittedName>
        <fullName evidence="9">Uncharacterized protein</fullName>
    </submittedName>
</protein>
<evidence type="ECO:0000256" key="2">
    <source>
        <dbReference type="ARBA" id="ARBA00022676"/>
    </source>
</evidence>
<dbReference type="EMBL" id="CP144690">
    <property type="protein sequence ID" value="WVY91348.1"/>
    <property type="molecule type" value="Genomic_DNA"/>
</dbReference>
<dbReference type="GO" id="GO:0071555">
    <property type="term" value="P:cell wall organization"/>
    <property type="evidence" value="ECO:0007669"/>
    <property type="project" value="UniProtKB-KW"/>
</dbReference>
<sequence length="183" mass="20434">MGSLWFIPFACVIVGEIAYSLIEGLSKGGSIKGWCNDIRIWLYVRSSSFLFSILSVILGLFGRSNPSFLLTPKVTEDDAAQRYEKEIMEFGISSPYFTVLATIALLNLFCLLSTLKDLVLAKSAFAGEKMALQVLLCGFLVFINFPIYEAIFIRKDKGRMPTFISVKSTIIAFSACVFFKLFN</sequence>
<evidence type="ECO:0000256" key="4">
    <source>
        <dbReference type="ARBA" id="ARBA00022692"/>
    </source>
</evidence>
<evidence type="ECO:0000313" key="9">
    <source>
        <dbReference type="EMBL" id="WVY91348.1"/>
    </source>
</evidence>
<proteinExistence type="predicted"/>
<feature type="transmembrane region" description="Helical" evidence="8">
    <location>
        <begin position="96"/>
        <end position="119"/>
    </location>
</feature>
<feature type="transmembrane region" description="Helical" evidence="8">
    <location>
        <begin position="131"/>
        <end position="151"/>
    </location>
</feature>
<feature type="transmembrane region" description="Helical" evidence="8">
    <location>
        <begin position="6"/>
        <end position="22"/>
    </location>
</feature>
<name>A0AAQ3RFU8_VIGMU</name>
<dbReference type="Proteomes" id="UP001374535">
    <property type="component" value="Chromosome 11"/>
</dbReference>
<dbReference type="PANTHER" id="PTHR13301">
    <property type="entry name" value="X-BOX TRANSCRIPTION FACTOR-RELATED"/>
    <property type="match status" value="1"/>
</dbReference>
<keyword evidence="5 8" id="KW-1133">Transmembrane helix</keyword>
<accession>A0AAQ3RFU8</accession>
<keyword evidence="7" id="KW-0961">Cell wall biogenesis/degradation</keyword>
<dbReference type="GO" id="GO:0030244">
    <property type="term" value="P:cellulose biosynthetic process"/>
    <property type="evidence" value="ECO:0007669"/>
    <property type="project" value="InterPro"/>
</dbReference>
<dbReference type="GO" id="GO:0016760">
    <property type="term" value="F:cellulose synthase (UDP-forming) activity"/>
    <property type="evidence" value="ECO:0007669"/>
    <property type="project" value="InterPro"/>
</dbReference>
<organism evidence="9 10">
    <name type="scientific">Vigna mungo</name>
    <name type="common">Black gram</name>
    <name type="synonym">Phaseolus mungo</name>
    <dbReference type="NCBI Taxonomy" id="3915"/>
    <lineage>
        <taxon>Eukaryota</taxon>
        <taxon>Viridiplantae</taxon>
        <taxon>Streptophyta</taxon>
        <taxon>Embryophyta</taxon>
        <taxon>Tracheophyta</taxon>
        <taxon>Spermatophyta</taxon>
        <taxon>Magnoliopsida</taxon>
        <taxon>eudicotyledons</taxon>
        <taxon>Gunneridae</taxon>
        <taxon>Pentapetalae</taxon>
        <taxon>rosids</taxon>
        <taxon>fabids</taxon>
        <taxon>Fabales</taxon>
        <taxon>Fabaceae</taxon>
        <taxon>Papilionoideae</taxon>
        <taxon>50 kb inversion clade</taxon>
        <taxon>NPAAA clade</taxon>
        <taxon>indigoferoid/millettioid clade</taxon>
        <taxon>Phaseoleae</taxon>
        <taxon>Vigna</taxon>
    </lineage>
</organism>
<keyword evidence="6 8" id="KW-0472">Membrane</keyword>